<reference evidence="2 3" key="1">
    <citation type="journal article" date="2019" name="Commun. Biol.">
        <title>The bagworm genome reveals a unique fibroin gene that provides high tensile strength.</title>
        <authorList>
            <person name="Kono N."/>
            <person name="Nakamura H."/>
            <person name="Ohtoshi R."/>
            <person name="Tomita M."/>
            <person name="Numata K."/>
            <person name="Arakawa K."/>
        </authorList>
    </citation>
    <scope>NUCLEOTIDE SEQUENCE [LARGE SCALE GENOMIC DNA]</scope>
</reference>
<feature type="region of interest" description="Disordered" evidence="1">
    <location>
        <begin position="145"/>
        <end position="171"/>
    </location>
</feature>
<sequence length="171" mass="18803">MRMCNSARAPVGGSAPYPATEIITKLPTNPGYSSVPVVLPLRSVAFGPVLWLSPATSSGYPAVCTPSPHTVSAPRERSRSFRTPDTDRYFSYFACFYALSEDVRIVIVTTTDRYQNSCHMDSRLIDTHTAEHSVIDRTLLSADRLNPEKAPDGARLHQPRMPIGARRTPNG</sequence>
<gene>
    <name evidence="2" type="ORF">EVAR_20733_1</name>
</gene>
<dbReference type="EMBL" id="BGZK01000302">
    <property type="protein sequence ID" value="GBP35360.1"/>
    <property type="molecule type" value="Genomic_DNA"/>
</dbReference>
<protein>
    <submittedName>
        <fullName evidence="2">Uncharacterized protein</fullName>
    </submittedName>
</protein>
<evidence type="ECO:0000313" key="3">
    <source>
        <dbReference type="Proteomes" id="UP000299102"/>
    </source>
</evidence>
<dbReference type="AlphaFoldDB" id="A0A4C1V9V3"/>
<accession>A0A4C1V9V3</accession>
<organism evidence="2 3">
    <name type="scientific">Eumeta variegata</name>
    <name type="common">Bagworm moth</name>
    <name type="synonym">Eumeta japonica</name>
    <dbReference type="NCBI Taxonomy" id="151549"/>
    <lineage>
        <taxon>Eukaryota</taxon>
        <taxon>Metazoa</taxon>
        <taxon>Ecdysozoa</taxon>
        <taxon>Arthropoda</taxon>
        <taxon>Hexapoda</taxon>
        <taxon>Insecta</taxon>
        <taxon>Pterygota</taxon>
        <taxon>Neoptera</taxon>
        <taxon>Endopterygota</taxon>
        <taxon>Lepidoptera</taxon>
        <taxon>Glossata</taxon>
        <taxon>Ditrysia</taxon>
        <taxon>Tineoidea</taxon>
        <taxon>Psychidae</taxon>
        <taxon>Oiketicinae</taxon>
        <taxon>Eumeta</taxon>
    </lineage>
</organism>
<evidence type="ECO:0000256" key="1">
    <source>
        <dbReference type="SAM" id="MobiDB-lite"/>
    </source>
</evidence>
<name>A0A4C1V9V3_EUMVA</name>
<dbReference type="Proteomes" id="UP000299102">
    <property type="component" value="Unassembled WGS sequence"/>
</dbReference>
<comment type="caution">
    <text evidence="2">The sequence shown here is derived from an EMBL/GenBank/DDBJ whole genome shotgun (WGS) entry which is preliminary data.</text>
</comment>
<evidence type="ECO:0000313" key="2">
    <source>
        <dbReference type="EMBL" id="GBP35360.1"/>
    </source>
</evidence>
<feature type="compositionally biased region" description="Basic and acidic residues" evidence="1">
    <location>
        <begin position="145"/>
        <end position="155"/>
    </location>
</feature>
<proteinExistence type="predicted"/>
<keyword evidence="3" id="KW-1185">Reference proteome</keyword>